<feature type="domain" description="Helicase C-terminal" evidence="15">
    <location>
        <begin position="492"/>
        <end position="643"/>
    </location>
</feature>
<dbReference type="PANTHER" id="PTHR45623">
    <property type="entry name" value="CHROMODOMAIN-HELICASE-DNA-BINDING PROTEIN 3-RELATED-RELATED"/>
    <property type="match status" value="1"/>
</dbReference>
<feature type="compositionally biased region" description="Basic and acidic residues" evidence="13">
    <location>
        <begin position="145"/>
        <end position="163"/>
    </location>
</feature>
<evidence type="ECO:0000259" key="14">
    <source>
        <dbReference type="PROSITE" id="PS51192"/>
    </source>
</evidence>
<feature type="region of interest" description="Disordered" evidence="13">
    <location>
        <begin position="129"/>
        <end position="163"/>
    </location>
</feature>
<feature type="compositionally biased region" description="Basic and acidic residues" evidence="13">
    <location>
        <begin position="21"/>
        <end position="32"/>
    </location>
</feature>
<evidence type="ECO:0000256" key="13">
    <source>
        <dbReference type="SAM" id="MobiDB-lite"/>
    </source>
</evidence>
<dbReference type="Pfam" id="PF00271">
    <property type="entry name" value="Helicase_C"/>
    <property type="match status" value="1"/>
</dbReference>
<dbReference type="GO" id="GO:0016887">
    <property type="term" value="F:ATP hydrolysis activity"/>
    <property type="evidence" value="ECO:0007669"/>
    <property type="project" value="TreeGrafter"/>
</dbReference>
<evidence type="ECO:0000256" key="4">
    <source>
        <dbReference type="ARBA" id="ARBA00022737"/>
    </source>
</evidence>
<sequence>MARGSRASDNDTDASMVDAPEASHRPADHMDVDETPDYTDSDTNPNTTASSVVGEPVDGRKRRTEVNQLRRSIFGKKHDVLGESKEDDSIRRFRYLLGLTDLFRHFIETNPNPKIREIMAEIDRQNAETAAKAKKAASRQGGANNERRRRTEAEEDAELLKDEKQGGQAEIVFRDSPPFIKGTMRDYQIAGLNWLISLHENGISGILADEMGLGKTLQTIAFLGYLRHMVGITGPHLILVPKSTLDNWNREFTQWTPEVNVLVLQGQKDDRHQLINDRLIDEKFDVCITSYEMVLREKAHLKKFAWEYIIIDEAHRIKNEESSLAQVIRLFNSRNRLLITGTPLQNNLHELWALLNFLLPDVFGESEAFDQWFSGEGQDQDTVVQQLHRVLRPFLLRRVKNDVEKSLLPKKEVNVYVGMSEMQVKWYQKILEKDIDAVNGAGGKRESKTRLLNIVMQLRKCCNHPYLFEGAEPGPPYTTDEHLVFNAGKMVVLDKLLKRLQKQGSRVLIFSQMSRLLDILEDYCVFRQYKYCRIDGSTAHEDRISAIDDYNKPGSEKFVFLLTTRAGGLGINLTTADTVVLYDSDWNPQADLQAMDRAHRIGQTKQVVVYRFVTDNAIEERVLERAAQKLRLDQLVIQQGRAQIAAKAAANKEELLSMIQHGAEKIFSSKGASGILAEKGAELNEDDIDAILSAGENRTKELNAKYEKLGLDDLQKFTSESAYEWNGEDFAARKKEIGISWINPAKRERKEQFYSVDKYYKNALQTGGRTEDKKPKAPRAPKQVQAHDYQFYPPRLRELYDRETAYYRKEIGYKVPLGEGEDDTLSDREAERALDQQEIDDATPLTEEEQEEKEKLALQGFGDWNRRDFQQFINGSGRYGRHDYEKIAQEVDSKTPAEVKAYAKVFWQRYKEIADYNKYIKIVEDGEERMRKIEHQRKMLRKKLSQVRVPLQQLKINYSVSTTNKKVYTEEEDRFLLVLLDKFGVDSENIYERIRDEIRESPLFRFDWFFLSRTPIEISRRCNTLLTTIVKEFEDVSATKSNGVNGKSKRDAEDDDNDEDSVISSAPAKKKSKTNGVKNKALDNVKSATASKATSAAPSRASSVLSNNSNAGGKAKRSHKKK</sequence>
<name>A0A1J7JN59_9PEZI</name>
<feature type="domain" description="Helicase ATP-binding" evidence="14">
    <location>
        <begin position="196"/>
        <end position="361"/>
    </location>
</feature>
<evidence type="ECO:0000256" key="3">
    <source>
        <dbReference type="ARBA" id="ARBA00022553"/>
    </source>
</evidence>
<dbReference type="SUPFAM" id="SSF52540">
    <property type="entry name" value="P-loop containing nucleoside triphosphate hydrolases"/>
    <property type="match status" value="2"/>
</dbReference>
<dbReference type="InterPro" id="IPR015194">
    <property type="entry name" value="ISWI_HAND-dom"/>
</dbReference>
<evidence type="ECO:0000313" key="18">
    <source>
        <dbReference type="Proteomes" id="UP000182658"/>
    </source>
</evidence>
<keyword evidence="7" id="KW-0347">Helicase</keyword>
<dbReference type="Gene3D" id="3.40.50.300">
    <property type="entry name" value="P-loop containing nucleotide triphosphate hydrolases"/>
    <property type="match status" value="1"/>
</dbReference>
<dbReference type="Pfam" id="PF09111">
    <property type="entry name" value="SLIDE"/>
    <property type="match status" value="1"/>
</dbReference>
<keyword evidence="5" id="KW-0547">Nucleotide-binding</keyword>
<dbReference type="Pfam" id="PF00176">
    <property type="entry name" value="SNF2-rel_dom"/>
    <property type="match status" value="1"/>
</dbReference>
<dbReference type="InterPro" id="IPR038718">
    <property type="entry name" value="SNF2-like_sf"/>
</dbReference>
<dbReference type="InterPro" id="IPR009057">
    <property type="entry name" value="Homeodomain-like_sf"/>
</dbReference>
<dbReference type="Pfam" id="PF09110">
    <property type="entry name" value="HAND"/>
    <property type="match status" value="1"/>
</dbReference>
<dbReference type="GO" id="GO:0005524">
    <property type="term" value="F:ATP binding"/>
    <property type="evidence" value="ECO:0007669"/>
    <property type="project" value="UniProtKB-KW"/>
</dbReference>
<feature type="region of interest" description="Disordered" evidence="13">
    <location>
        <begin position="765"/>
        <end position="785"/>
    </location>
</feature>
<dbReference type="FunFam" id="1.10.10.60:FF:000234">
    <property type="entry name" value="ISWI chromatin-remodeling complex ATPase ISW2"/>
    <property type="match status" value="1"/>
</dbReference>
<dbReference type="PROSITE" id="PS51293">
    <property type="entry name" value="SANT"/>
    <property type="match status" value="1"/>
</dbReference>
<keyword evidence="4" id="KW-0677">Repeat</keyword>
<dbReference type="InterPro" id="IPR036306">
    <property type="entry name" value="ISWI_HAND-dom_sf"/>
</dbReference>
<dbReference type="FunCoup" id="A0A1J7JN59">
    <property type="interactions" value="1103"/>
</dbReference>
<dbReference type="InParanoid" id="A0A1J7JN59"/>
<dbReference type="InterPro" id="IPR001005">
    <property type="entry name" value="SANT/Myb"/>
</dbReference>
<dbReference type="Gene3D" id="1.20.5.1190">
    <property type="entry name" value="iswi atpase"/>
    <property type="match status" value="1"/>
</dbReference>
<dbReference type="FunFam" id="1.20.5.1190:FF:000005">
    <property type="entry name" value="ISWI chromatin-remodeling complex ATPase ISW1"/>
    <property type="match status" value="1"/>
</dbReference>
<dbReference type="InterPro" id="IPR044754">
    <property type="entry name" value="Isw1/2_DEXHc"/>
</dbReference>
<dbReference type="InterPro" id="IPR001650">
    <property type="entry name" value="Helicase_C-like"/>
</dbReference>
<dbReference type="SMART" id="SM00717">
    <property type="entry name" value="SANT"/>
    <property type="match status" value="2"/>
</dbReference>
<dbReference type="Proteomes" id="UP000182658">
    <property type="component" value="Unassembled WGS sequence"/>
</dbReference>
<comment type="similarity">
    <text evidence="2">Belongs to the SNF2/RAD54 helicase family. ISWI subfamily.</text>
</comment>
<dbReference type="CDD" id="cd00167">
    <property type="entry name" value="SANT"/>
    <property type="match status" value="1"/>
</dbReference>
<dbReference type="CDD" id="cd17997">
    <property type="entry name" value="DEXHc_SMARCA1_SMARCA5"/>
    <property type="match status" value="1"/>
</dbReference>
<dbReference type="InterPro" id="IPR049730">
    <property type="entry name" value="SNF2/RAD54-like_C"/>
</dbReference>
<dbReference type="FunFam" id="3.40.50.10810:FF:000002">
    <property type="entry name" value="ISWI chromatin-remodeling complex ATPase CHR11 isoform A"/>
    <property type="match status" value="1"/>
</dbReference>
<keyword evidence="10" id="KW-0805">Transcription regulation</keyword>
<dbReference type="SMART" id="SM00490">
    <property type="entry name" value="HELICc"/>
    <property type="match status" value="1"/>
</dbReference>
<evidence type="ECO:0000256" key="12">
    <source>
        <dbReference type="ARBA" id="ARBA00023242"/>
    </source>
</evidence>
<dbReference type="GO" id="GO:0031491">
    <property type="term" value="F:nucleosome binding"/>
    <property type="evidence" value="ECO:0007669"/>
    <property type="project" value="InterPro"/>
</dbReference>
<dbReference type="InterPro" id="IPR015195">
    <property type="entry name" value="SLIDE"/>
</dbReference>
<feature type="compositionally biased region" description="Low complexity" evidence="13">
    <location>
        <begin position="1086"/>
        <end position="1103"/>
    </location>
</feature>
<dbReference type="CDD" id="cd18793">
    <property type="entry name" value="SF2_C_SNF"/>
    <property type="match status" value="1"/>
</dbReference>
<keyword evidence="9" id="KW-0156">Chromatin regulator</keyword>
<evidence type="ECO:0000256" key="9">
    <source>
        <dbReference type="ARBA" id="ARBA00022853"/>
    </source>
</evidence>
<dbReference type="PROSITE" id="PS51192">
    <property type="entry name" value="HELICASE_ATP_BIND_1"/>
    <property type="match status" value="1"/>
</dbReference>
<proteinExistence type="inferred from homology"/>
<evidence type="ECO:0000256" key="1">
    <source>
        <dbReference type="ARBA" id="ARBA00004123"/>
    </source>
</evidence>
<keyword evidence="12" id="KW-0539">Nucleus</keyword>
<dbReference type="InterPro" id="IPR000330">
    <property type="entry name" value="SNF2_N"/>
</dbReference>
<dbReference type="GO" id="GO:0003677">
    <property type="term" value="F:DNA binding"/>
    <property type="evidence" value="ECO:0007669"/>
    <property type="project" value="InterPro"/>
</dbReference>
<accession>A0A1J7JN59</accession>
<evidence type="ECO:0000256" key="6">
    <source>
        <dbReference type="ARBA" id="ARBA00022801"/>
    </source>
</evidence>
<dbReference type="EMBL" id="KV875098">
    <property type="protein sequence ID" value="OIW29162.1"/>
    <property type="molecule type" value="Genomic_DNA"/>
</dbReference>
<dbReference type="Gene3D" id="3.40.50.10810">
    <property type="entry name" value="Tandem AAA-ATPase domain"/>
    <property type="match status" value="1"/>
</dbReference>
<comment type="subcellular location">
    <subcellularLocation>
        <location evidence="1">Nucleus</location>
    </subcellularLocation>
</comment>
<organism evidence="17 18">
    <name type="scientific">Coniochaeta ligniaria NRRL 30616</name>
    <dbReference type="NCBI Taxonomy" id="1408157"/>
    <lineage>
        <taxon>Eukaryota</taxon>
        <taxon>Fungi</taxon>
        <taxon>Dikarya</taxon>
        <taxon>Ascomycota</taxon>
        <taxon>Pezizomycotina</taxon>
        <taxon>Sordariomycetes</taxon>
        <taxon>Sordariomycetidae</taxon>
        <taxon>Coniochaetales</taxon>
        <taxon>Coniochaetaceae</taxon>
        <taxon>Coniochaeta</taxon>
    </lineage>
</organism>
<evidence type="ECO:0000256" key="10">
    <source>
        <dbReference type="ARBA" id="ARBA00023015"/>
    </source>
</evidence>
<reference evidence="17 18" key="1">
    <citation type="submission" date="2016-10" db="EMBL/GenBank/DDBJ databases">
        <title>Draft genome sequence of Coniochaeta ligniaria NRRL30616, a lignocellulolytic fungus for bioabatement of inhibitors in plant biomass hydrolysates.</title>
        <authorList>
            <consortium name="DOE Joint Genome Institute"/>
            <person name="Jimenez D.J."/>
            <person name="Hector R.E."/>
            <person name="Riley R."/>
            <person name="Sun H."/>
            <person name="Grigoriev I.V."/>
            <person name="Van Elsas J.D."/>
            <person name="Nichols N.N."/>
        </authorList>
    </citation>
    <scope>NUCLEOTIDE SEQUENCE [LARGE SCALE GENOMIC DNA]</scope>
    <source>
        <strain evidence="17 18">NRRL 30616</strain>
    </source>
</reference>
<feature type="domain" description="SANT" evidence="16">
    <location>
        <begin position="859"/>
        <end position="911"/>
    </location>
</feature>
<dbReference type="SUPFAM" id="SSF46689">
    <property type="entry name" value="Homeodomain-like"/>
    <property type="match status" value="2"/>
</dbReference>
<evidence type="ECO:0000256" key="7">
    <source>
        <dbReference type="ARBA" id="ARBA00022806"/>
    </source>
</evidence>
<dbReference type="GO" id="GO:0042393">
    <property type="term" value="F:histone binding"/>
    <property type="evidence" value="ECO:0007669"/>
    <property type="project" value="TreeGrafter"/>
</dbReference>
<feature type="compositionally biased region" description="Polar residues" evidence="13">
    <location>
        <begin position="41"/>
        <end position="51"/>
    </location>
</feature>
<dbReference type="PROSITE" id="PS51194">
    <property type="entry name" value="HELICASE_CTER"/>
    <property type="match status" value="1"/>
</dbReference>
<dbReference type="InterPro" id="IPR027417">
    <property type="entry name" value="P-loop_NTPase"/>
</dbReference>
<dbReference type="STRING" id="1408157.A0A1J7JN59"/>
<dbReference type="GO" id="GO:0034728">
    <property type="term" value="P:nucleosome organization"/>
    <property type="evidence" value="ECO:0007669"/>
    <property type="project" value="TreeGrafter"/>
</dbReference>
<dbReference type="GO" id="GO:0031010">
    <property type="term" value="C:ISWI-type complex"/>
    <property type="evidence" value="ECO:0007669"/>
    <property type="project" value="UniProtKB-ARBA"/>
</dbReference>
<keyword evidence="3" id="KW-0597">Phosphoprotein</keyword>
<evidence type="ECO:0000313" key="17">
    <source>
        <dbReference type="EMBL" id="OIW29162.1"/>
    </source>
</evidence>
<dbReference type="Gene3D" id="1.10.10.60">
    <property type="entry name" value="Homeodomain-like"/>
    <property type="match status" value="2"/>
</dbReference>
<dbReference type="InterPro" id="IPR014001">
    <property type="entry name" value="Helicase_ATP-bd"/>
</dbReference>
<dbReference type="GO" id="GO:0004386">
    <property type="term" value="F:helicase activity"/>
    <property type="evidence" value="ECO:0007669"/>
    <property type="project" value="UniProtKB-KW"/>
</dbReference>
<dbReference type="SUPFAM" id="SSF101224">
    <property type="entry name" value="HAND domain of the nucleosome remodeling ATPase ISWI"/>
    <property type="match status" value="1"/>
</dbReference>
<keyword evidence="18" id="KW-1185">Reference proteome</keyword>
<evidence type="ECO:0000259" key="15">
    <source>
        <dbReference type="PROSITE" id="PS51194"/>
    </source>
</evidence>
<dbReference type="FunFam" id="1.10.10.60:FF:000022">
    <property type="entry name" value="ISWI chromatin-remodeling complex ATPase CHR11 isoform A"/>
    <property type="match status" value="1"/>
</dbReference>
<dbReference type="OrthoDB" id="5857104at2759"/>
<evidence type="ECO:0000256" key="11">
    <source>
        <dbReference type="ARBA" id="ARBA00023163"/>
    </source>
</evidence>
<feature type="region of interest" description="Disordered" evidence="13">
    <location>
        <begin position="1040"/>
        <end position="1122"/>
    </location>
</feature>
<dbReference type="Gene3D" id="1.10.1040.30">
    <property type="entry name" value="ISWI, HAND domain"/>
    <property type="match status" value="1"/>
</dbReference>
<evidence type="ECO:0000256" key="5">
    <source>
        <dbReference type="ARBA" id="ARBA00022741"/>
    </source>
</evidence>
<keyword evidence="8" id="KW-0067">ATP-binding</keyword>
<dbReference type="PANTHER" id="PTHR45623:SF49">
    <property type="entry name" value="SWI_SNF-RELATED MATRIX-ASSOCIATED ACTIN-DEPENDENT REGULATOR OF CHROMATIN SUBFAMILY A MEMBER 5"/>
    <property type="match status" value="1"/>
</dbReference>
<evidence type="ECO:0000259" key="16">
    <source>
        <dbReference type="PROSITE" id="PS51293"/>
    </source>
</evidence>
<dbReference type="FunFam" id="3.40.50.300:FF:000082">
    <property type="entry name" value="ISWI chromatin remodeling complex ATPase ISW1"/>
    <property type="match status" value="1"/>
</dbReference>
<protein>
    <submittedName>
        <fullName evidence="17">Chromatin-remodeling complex ATPase-like protein</fullName>
    </submittedName>
</protein>
<dbReference type="FunFam" id="1.10.1040.30:FF:000003">
    <property type="entry name" value="ISWI chromatin-remodeling complex ATPase ISW2"/>
    <property type="match status" value="1"/>
</dbReference>
<dbReference type="GO" id="GO:0045944">
    <property type="term" value="P:positive regulation of transcription by RNA polymerase II"/>
    <property type="evidence" value="ECO:0007669"/>
    <property type="project" value="UniProtKB-ARBA"/>
</dbReference>
<feature type="region of interest" description="Disordered" evidence="13">
    <location>
        <begin position="1"/>
        <end position="64"/>
    </location>
</feature>
<gene>
    <name evidence="17" type="ORF">CONLIGDRAFT_408946</name>
</gene>
<dbReference type="InterPro" id="IPR017884">
    <property type="entry name" value="SANT_dom"/>
</dbReference>
<dbReference type="GO" id="GO:0140658">
    <property type="term" value="F:ATP-dependent chromatin remodeler activity"/>
    <property type="evidence" value="ECO:0007669"/>
    <property type="project" value="TreeGrafter"/>
</dbReference>
<dbReference type="AlphaFoldDB" id="A0A1J7JN59"/>
<evidence type="ECO:0000256" key="8">
    <source>
        <dbReference type="ARBA" id="ARBA00022840"/>
    </source>
</evidence>
<dbReference type="SMART" id="SM00487">
    <property type="entry name" value="DEXDc"/>
    <property type="match status" value="1"/>
</dbReference>
<keyword evidence="11" id="KW-0804">Transcription</keyword>
<evidence type="ECO:0000256" key="2">
    <source>
        <dbReference type="ARBA" id="ARBA00009687"/>
    </source>
</evidence>
<keyword evidence="6" id="KW-0378">Hydrolase</keyword>